<evidence type="ECO:0000313" key="3">
    <source>
        <dbReference type="Proteomes" id="UP000185911"/>
    </source>
</evidence>
<evidence type="ECO:0000256" key="1">
    <source>
        <dbReference type="SAM" id="Phobius"/>
    </source>
</evidence>
<accession>A0A1Q8YG25</accession>
<dbReference type="Proteomes" id="UP000185911">
    <property type="component" value="Unassembled WGS sequence"/>
</dbReference>
<name>A0A1Q8YG25_9BURK</name>
<keyword evidence="1" id="KW-0472">Membrane</keyword>
<dbReference type="AlphaFoldDB" id="A0A1Q8YG25"/>
<gene>
    <name evidence="2" type="ORF">BLL52_1688</name>
</gene>
<protein>
    <submittedName>
        <fullName evidence="2">Uncharacterized protein</fullName>
    </submittedName>
</protein>
<proteinExistence type="predicted"/>
<reference evidence="2 3" key="1">
    <citation type="submission" date="2017-01" db="EMBL/GenBank/DDBJ databases">
        <title>Genome sequence of Rhodoferax antarcticus ANT.BR, a psychrophilic purple nonsulfur bacterium from an Antarctic microbial mat.</title>
        <authorList>
            <person name="Baker J."/>
            <person name="Riester C."/>
            <person name="Skinner B."/>
            <person name="Newell A."/>
            <person name="Swingley W."/>
            <person name="Madigan M."/>
            <person name="Jung D."/>
            <person name="Asao M."/>
            <person name="Chen M."/>
            <person name="Loughlin P."/>
            <person name="Pan H."/>
            <person name="Lin S."/>
            <person name="Li N."/>
            <person name="Shaw J."/>
            <person name="Prado M."/>
            <person name="Sherman C."/>
            <person name="Li X."/>
            <person name="Tang J."/>
            <person name="Blankenship R."/>
            <person name="Zhao T."/>
            <person name="Touchman J."/>
            <person name="Sattley M."/>
        </authorList>
    </citation>
    <scope>NUCLEOTIDE SEQUENCE [LARGE SCALE GENOMIC DNA]</scope>
    <source>
        <strain evidence="2 3">ANT.BR</strain>
    </source>
</reference>
<feature type="transmembrane region" description="Helical" evidence="1">
    <location>
        <begin position="29"/>
        <end position="48"/>
    </location>
</feature>
<comment type="caution">
    <text evidence="2">The sequence shown here is derived from an EMBL/GenBank/DDBJ whole genome shotgun (WGS) entry which is preliminary data.</text>
</comment>
<keyword evidence="1" id="KW-1133">Transmembrane helix</keyword>
<keyword evidence="1" id="KW-0812">Transmembrane</keyword>
<sequence length="60" mass="6528">MPGARPSDTAGGLVDISTSSPYLYCGSSYFLYSFLVLASCIFMPGLSVRQPANGKRWHRP</sequence>
<organism evidence="2 3">
    <name type="scientific">Rhodoferax antarcticus ANT.BR</name>
    <dbReference type="NCBI Taxonomy" id="1111071"/>
    <lineage>
        <taxon>Bacteria</taxon>
        <taxon>Pseudomonadati</taxon>
        <taxon>Pseudomonadota</taxon>
        <taxon>Betaproteobacteria</taxon>
        <taxon>Burkholderiales</taxon>
        <taxon>Comamonadaceae</taxon>
        <taxon>Rhodoferax</taxon>
    </lineage>
</organism>
<evidence type="ECO:0000313" key="2">
    <source>
        <dbReference type="EMBL" id="OLP06942.1"/>
    </source>
</evidence>
<dbReference type="EMBL" id="MSYM01000011">
    <property type="protein sequence ID" value="OLP06942.1"/>
    <property type="molecule type" value="Genomic_DNA"/>
</dbReference>
<keyword evidence="3" id="KW-1185">Reference proteome</keyword>